<accession>A0AAV1K0Y3</accession>
<name>A0AAV1K0Y3_9NEOP</name>
<proteinExistence type="predicted"/>
<evidence type="ECO:0000313" key="2">
    <source>
        <dbReference type="EMBL" id="CAK1554023.1"/>
    </source>
</evidence>
<dbReference type="AlphaFoldDB" id="A0AAV1K0Y3"/>
<gene>
    <name evidence="2" type="ORF">LNINA_LOCUS12973</name>
</gene>
<feature type="compositionally biased region" description="Basic residues" evidence="1">
    <location>
        <begin position="66"/>
        <end position="76"/>
    </location>
</feature>
<protein>
    <submittedName>
        <fullName evidence="2">Uncharacterized protein</fullName>
    </submittedName>
</protein>
<reference evidence="2 3" key="1">
    <citation type="submission" date="2023-11" db="EMBL/GenBank/DDBJ databases">
        <authorList>
            <person name="Okamura Y."/>
        </authorList>
    </citation>
    <scope>NUCLEOTIDE SEQUENCE [LARGE SCALE GENOMIC DNA]</scope>
</reference>
<dbReference type="Proteomes" id="UP001497472">
    <property type="component" value="Unassembled WGS sequence"/>
</dbReference>
<evidence type="ECO:0000256" key="1">
    <source>
        <dbReference type="SAM" id="MobiDB-lite"/>
    </source>
</evidence>
<feature type="region of interest" description="Disordered" evidence="1">
    <location>
        <begin position="45"/>
        <end position="98"/>
    </location>
</feature>
<keyword evidence="3" id="KW-1185">Reference proteome</keyword>
<evidence type="ECO:0000313" key="3">
    <source>
        <dbReference type="Proteomes" id="UP001497472"/>
    </source>
</evidence>
<dbReference type="EMBL" id="CAVLEF010000265">
    <property type="protein sequence ID" value="CAK1554023.1"/>
    <property type="molecule type" value="Genomic_DNA"/>
</dbReference>
<comment type="caution">
    <text evidence="2">The sequence shown here is derived from an EMBL/GenBank/DDBJ whole genome shotgun (WGS) entry which is preliminary data.</text>
</comment>
<organism evidence="2 3">
    <name type="scientific">Leptosia nina</name>
    <dbReference type="NCBI Taxonomy" id="320188"/>
    <lineage>
        <taxon>Eukaryota</taxon>
        <taxon>Metazoa</taxon>
        <taxon>Ecdysozoa</taxon>
        <taxon>Arthropoda</taxon>
        <taxon>Hexapoda</taxon>
        <taxon>Insecta</taxon>
        <taxon>Pterygota</taxon>
        <taxon>Neoptera</taxon>
        <taxon>Endopterygota</taxon>
        <taxon>Lepidoptera</taxon>
        <taxon>Glossata</taxon>
        <taxon>Ditrysia</taxon>
        <taxon>Papilionoidea</taxon>
        <taxon>Pieridae</taxon>
        <taxon>Pierinae</taxon>
        <taxon>Leptosia</taxon>
    </lineage>
</organism>
<feature type="compositionally biased region" description="Basic and acidic residues" evidence="1">
    <location>
        <begin position="86"/>
        <end position="98"/>
    </location>
</feature>
<sequence>MLILNNIRVDWSKDDIPSCSRCLPRRWTQNENTLKVKQIHTSHYGLRRATSPGDRFVSTESFDGARRRRGSPRPRPPRYWPWRGGRGRDEYPDIDKSE</sequence>